<dbReference type="InterPro" id="IPR043502">
    <property type="entry name" value="DNA/RNA_pol_sf"/>
</dbReference>
<keyword evidence="9" id="KW-1185">Reference proteome</keyword>
<evidence type="ECO:0000256" key="3">
    <source>
        <dbReference type="ARBA" id="ARBA00022722"/>
    </source>
</evidence>
<dbReference type="InterPro" id="IPR043128">
    <property type="entry name" value="Rev_trsase/Diguanyl_cyclase"/>
</dbReference>
<dbReference type="GO" id="GO:0003964">
    <property type="term" value="F:RNA-directed DNA polymerase activity"/>
    <property type="evidence" value="ECO:0007669"/>
    <property type="project" value="UniProtKB-KW"/>
</dbReference>
<dbReference type="RefSeq" id="XP_058336820.1">
    <property type="nucleotide sequence ID" value="XM_058492411.1"/>
</dbReference>
<accession>A0AAD7XT56</accession>
<sequence>MVFATCRSANLRLKHKKCKFARRSVEYLGHVVSDQRLLPSPHNTKKLEDMAIPTNIEGVRSFLGMANYYKRFVPEFAETAAPIIRLLRKDNPFEWNQEQDAAFYAIKIALTSPPLLAFPDQQQVQILTTDASGIALGAVLSQSPQGTSDKETVIAYESRILRGPELRYSAVHQEALAVVWAVHKFRHYLAGRHFILRTDNAALTYVFSNLNRPSPKLQCWSAALMEYDFEVEHHPGRLNPADALSRLVHPPDFP</sequence>
<keyword evidence="1" id="KW-0808">Transferase</keyword>
<gene>
    <name evidence="8" type="ORF">O0I10_012514</name>
</gene>
<evidence type="ECO:0000256" key="6">
    <source>
        <dbReference type="ARBA" id="ARBA00022918"/>
    </source>
</evidence>
<keyword evidence="6" id="KW-0695">RNA-directed DNA polymerase</keyword>
<dbReference type="InterPro" id="IPR050951">
    <property type="entry name" value="Retrovirus_Pol_polyprotein"/>
</dbReference>
<dbReference type="EMBL" id="JARTCD010000131">
    <property type="protein sequence ID" value="KAJ8651906.1"/>
    <property type="molecule type" value="Genomic_DNA"/>
</dbReference>
<dbReference type="FunFam" id="3.30.70.270:FF:000020">
    <property type="entry name" value="Transposon Tf2-6 polyprotein-like Protein"/>
    <property type="match status" value="1"/>
</dbReference>
<evidence type="ECO:0000313" key="9">
    <source>
        <dbReference type="Proteomes" id="UP001234581"/>
    </source>
</evidence>
<evidence type="ECO:0000256" key="5">
    <source>
        <dbReference type="ARBA" id="ARBA00022801"/>
    </source>
</evidence>
<evidence type="ECO:0000256" key="2">
    <source>
        <dbReference type="ARBA" id="ARBA00022695"/>
    </source>
</evidence>
<comment type="caution">
    <text evidence="8">The sequence shown here is derived from an EMBL/GenBank/DDBJ whole genome shotgun (WGS) entry which is preliminary data.</text>
</comment>
<dbReference type="PANTHER" id="PTHR37984">
    <property type="entry name" value="PROTEIN CBG26694"/>
    <property type="match status" value="1"/>
</dbReference>
<evidence type="ECO:0000313" key="8">
    <source>
        <dbReference type="EMBL" id="KAJ8651906.1"/>
    </source>
</evidence>
<dbReference type="CDD" id="cd09274">
    <property type="entry name" value="RNase_HI_RT_Ty3"/>
    <property type="match status" value="1"/>
</dbReference>
<dbReference type="AlphaFoldDB" id="A0AAD7XT56"/>
<dbReference type="Gene3D" id="3.30.70.270">
    <property type="match status" value="2"/>
</dbReference>
<dbReference type="SUPFAM" id="SSF56672">
    <property type="entry name" value="DNA/RNA polymerases"/>
    <property type="match status" value="1"/>
</dbReference>
<keyword evidence="2" id="KW-0548">Nucleotidyltransferase</keyword>
<name>A0AAD7XT56_9FUNG</name>
<organism evidence="8 9">
    <name type="scientific">Lichtheimia ornata</name>
    <dbReference type="NCBI Taxonomy" id="688661"/>
    <lineage>
        <taxon>Eukaryota</taxon>
        <taxon>Fungi</taxon>
        <taxon>Fungi incertae sedis</taxon>
        <taxon>Mucoromycota</taxon>
        <taxon>Mucoromycotina</taxon>
        <taxon>Mucoromycetes</taxon>
        <taxon>Mucorales</taxon>
        <taxon>Lichtheimiaceae</taxon>
        <taxon>Lichtheimia</taxon>
    </lineage>
</organism>
<dbReference type="GO" id="GO:0004519">
    <property type="term" value="F:endonuclease activity"/>
    <property type="evidence" value="ECO:0007669"/>
    <property type="project" value="UniProtKB-KW"/>
</dbReference>
<dbReference type="InterPro" id="IPR041373">
    <property type="entry name" value="RT_RNaseH"/>
</dbReference>
<protein>
    <recommendedName>
        <fullName evidence="7">Reverse transcriptase RNase H-like domain-containing protein</fullName>
    </recommendedName>
</protein>
<keyword evidence="3" id="KW-0540">Nuclease</keyword>
<evidence type="ECO:0000256" key="1">
    <source>
        <dbReference type="ARBA" id="ARBA00022679"/>
    </source>
</evidence>
<dbReference type="GO" id="GO:0016787">
    <property type="term" value="F:hydrolase activity"/>
    <property type="evidence" value="ECO:0007669"/>
    <property type="project" value="UniProtKB-KW"/>
</dbReference>
<evidence type="ECO:0000259" key="7">
    <source>
        <dbReference type="Pfam" id="PF17917"/>
    </source>
</evidence>
<evidence type="ECO:0000256" key="4">
    <source>
        <dbReference type="ARBA" id="ARBA00022759"/>
    </source>
</evidence>
<proteinExistence type="predicted"/>
<keyword evidence="4" id="KW-0255">Endonuclease</keyword>
<dbReference type="Proteomes" id="UP001234581">
    <property type="component" value="Unassembled WGS sequence"/>
</dbReference>
<feature type="domain" description="Reverse transcriptase RNase H-like" evidence="7">
    <location>
        <begin position="122"/>
        <end position="227"/>
    </location>
</feature>
<dbReference type="PANTHER" id="PTHR37984:SF5">
    <property type="entry name" value="PROTEIN NYNRIN-LIKE"/>
    <property type="match status" value="1"/>
</dbReference>
<keyword evidence="5" id="KW-0378">Hydrolase</keyword>
<dbReference type="GeneID" id="83219855"/>
<dbReference type="Pfam" id="PF17917">
    <property type="entry name" value="RT_RNaseH"/>
    <property type="match status" value="1"/>
</dbReference>
<reference evidence="8 9" key="1">
    <citation type="submission" date="2023-03" db="EMBL/GenBank/DDBJ databases">
        <title>Genome sequence of Lichtheimia ornata CBS 291.66.</title>
        <authorList>
            <person name="Mohabir J.T."/>
            <person name="Shea T.P."/>
            <person name="Kurbessoian T."/>
            <person name="Berby B."/>
            <person name="Fontaine J."/>
            <person name="Livny J."/>
            <person name="Gnirke A."/>
            <person name="Stajich J.E."/>
            <person name="Cuomo C.A."/>
        </authorList>
    </citation>
    <scope>NUCLEOTIDE SEQUENCE [LARGE SCALE GENOMIC DNA]</scope>
    <source>
        <strain evidence="8">CBS 291.66</strain>
    </source>
</reference>